<reference evidence="1 2" key="1">
    <citation type="journal article" date="2014" name="Genome Announc.">
        <title>Whole-Genome Sequencing of Salmonella enterica subsp. enterica Serovar Cubana Strains Isolated from Agricultural Sources.</title>
        <authorList>
            <person name="Benahmed F.H."/>
            <person name="Gopinath G.R."/>
            <person name="Wang H."/>
            <person name="Jean-Gilles Beaubrun J."/>
            <person name="Grim C."/>
            <person name="Cheng C.M."/>
            <person name="McClelland M."/>
            <person name="Ayers S."/>
            <person name="Abbott J."/>
            <person name="Desai P."/>
            <person name="Frye J.G."/>
            <person name="Weinstock G."/>
            <person name="Hammack T.S."/>
            <person name="Hanes D.E."/>
            <person name="Rasmussen M.A."/>
            <person name="Davidson M.K."/>
        </authorList>
    </citation>
    <scope>NUCLEOTIDE SEQUENCE [LARGE SCALE GENOMIC DNA]</scope>
    <source>
        <strain evidence="1">76814</strain>
    </source>
</reference>
<sequence>MAVQKSRIKFYTRTKKLISESVAFAVGNDHNHLANDITTDG</sequence>
<evidence type="ECO:0000313" key="2">
    <source>
        <dbReference type="Proteomes" id="UP000018534"/>
    </source>
</evidence>
<evidence type="ECO:0000313" key="1">
    <source>
        <dbReference type="EMBL" id="ETA85324.1"/>
    </source>
</evidence>
<dbReference type="Proteomes" id="UP000018534">
    <property type="component" value="Unassembled WGS sequence"/>
</dbReference>
<gene>
    <name evidence="1" type="ORF">A628_04689</name>
</gene>
<dbReference type="EMBL" id="AZGR01000162">
    <property type="protein sequence ID" value="ETA85324.1"/>
    <property type="molecule type" value="Genomic_DNA"/>
</dbReference>
<proteinExistence type="predicted"/>
<dbReference type="HOGENOM" id="CLU_3276357_0_0_6"/>
<dbReference type="AlphaFoldDB" id="V7IJ20"/>
<accession>V7IJ20</accession>
<organism evidence="1 2">
    <name type="scientific">Salmonella enterica subsp. enterica serovar Cubana str. 76814</name>
    <dbReference type="NCBI Taxonomy" id="1192560"/>
    <lineage>
        <taxon>Bacteria</taxon>
        <taxon>Pseudomonadati</taxon>
        <taxon>Pseudomonadota</taxon>
        <taxon>Gammaproteobacteria</taxon>
        <taxon>Enterobacterales</taxon>
        <taxon>Enterobacteriaceae</taxon>
        <taxon>Salmonella</taxon>
    </lineage>
</organism>
<name>V7IJ20_SALET</name>
<protein>
    <submittedName>
        <fullName evidence="1">Uncharacterized protein</fullName>
    </submittedName>
</protein>
<comment type="caution">
    <text evidence="1">The sequence shown here is derived from an EMBL/GenBank/DDBJ whole genome shotgun (WGS) entry which is preliminary data.</text>
</comment>